<proteinExistence type="predicted"/>
<dbReference type="EMBL" id="KZ293429">
    <property type="protein sequence ID" value="PBK69591.1"/>
    <property type="molecule type" value="Genomic_DNA"/>
</dbReference>
<reference evidence="3" key="1">
    <citation type="journal article" date="2017" name="Nat. Ecol. Evol.">
        <title>Genome expansion and lineage-specific genetic innovations in the forest pathogenic fungi Armillaria.</title>
        <authorList>
            <person name="Sipos G."/>
            <person name="Prasanna A.N."/>
            <person name="Walter M.C."/>
            <person name="O'Connor E."/>
            <person name="Balint B."/>
            <person name="Krizsan K."/>
            <person name="Kiss B."/>
            <person name="Hess J."/>
            <person name="Varga T."/>
            <person name="Slot J."/>
            <person name="Riley R."/>
            <person name="Boka B."/>
            <person name="Rigling D."/>
            <person name="Barry K."/>
            <person name="Lee J."/>
            <person name="Mihaltcheva S."/>
            <person name="LaButti K."/>
            <person name="Lipzen A."/>
            <person name="Waldron R."/>
            <person name="Moloney N.M."/>
            <person name="Sperisen C."/>
            <person name="Kredics L."/>
            <person name="Vagvoelgyi C."/>
            <person name="Patrignani A."/>
            <person name="Fitzpatrick D."/>
            <person name="Nagy I."/>
            <person name="Doyle S."/>
            <person name="Anderson J.B."/>
            <person name="Grigoriev I.V."/>
            <person name="Gueldener U."/>
            <person name="Muensterkoetter M."/>
            <person name="Nagy L.G."/>
        </authorList>
    </citation>
    <scope>NUCLEOTIDE SEQUENCE [LARGE SCALE GENOMIC DNA]</scope>
    <source>
        <strain evidence="3">28-4</strain>
    </source>
</reference>
<organism evidence="2 3">
    <name type="scientific">Armillaria solidipes</name>
    <dbReference type="NCBI Taxonomy" id="1076256"/>
    <lineage>
        <taxon>Eukaryota</taxon>
        <taxon>Fungi</taxon>
        <taxon>Dikarya</taxon>
        <taxon>Basidiomycota</taxon>
        <taxon>Agaricomycotina</taxon>
        <taxon>Agaricomycetes</taxon>
        <taxon>Agaricomycetidae</taxon>
        <taxon>Agaricales</taxon>
        <taxon>Marasmiineae</taxon>
        <taxon>Physalacriaceae</taxon>
        <taxon>Armillaria</taxon>
    </lineage>
</organism>
<feature type="compositionally biased region" description="Polar residues" evidence="1">
    <location>
        <begin position="167"/>
        <end position="176"/>
    </location>
</feature>
<evidence type="ECO:0000256" key="1">
    <source>
        <dbReference type="SAM" id="MobiDB-lite"/>
    </source>
</evidence>
<feature type="region of interest" description="Disordered" evidence="1">
    <location>
        <begin position="104"/>
        <end position="176"/>
    </location>
</feature>
<evidence type="ECO:0000313" key="2">
    <source>
        <dbReference type="EMBL" id="PBK69591.1"/>
    </source>
</evidence>
<dbReference type="Proteomes" id="UP000218334">
    <property type="component" value="Unassembled WGS sequence"/>
</dbReference>
<dbReference type="AlphaFoldDB" id="A0A2H3BFF3"/>
<sequence length="276" mass="30958">MPRFWYWVDSLSPRNASALLPEEANPTFIDDAADKCYASESASGLRLPYSEHLHLGYLRDLLFGLSDSAPHLHTITLAVDLIGRSFVCLGFCETMCARCGGNVTKTSRKRRRANESPLPPATQCRLISDEDEHEEDEEEDEDEDLPPPPKPSTSNRPRPTLNIMKPTAQTPQTSSANPFAQKTLTSLVNPFATKPTVVPSLQLLMEQSLKIPRKVQHLTVKLAKTIIRLDQILKRNELIMEGLKKFVTKDTALLMALEKKEEDSDKAIMDMLNALF</sequence>
<accession>A0A2H3BFF3</accession>
<keyword evidence="3" id="KW-1185">Reference proteome</keyword>
<evidence type="ECO:0000313" key="3">
    <source>
        <dbReference type="Proteomes" id="UP000218334"/>
    </source>
</evidence>
<protein>
    <submittedName>
        <fullName evidence="2">Uncharacterized protein</fullName>
    </submittedName>
</protein>
<gene>
    <name evidence="2" type="ORF">ARMSODRAFT_975279</name>
</gene>
<name>A0A2H3BFF3_9AGAR</name>
<feature type="compositionally biased region" description="Acidic residues" evidence="1">
    <location>
        <begin position="129"/>
        <end position="145"/>
    </location>
</feature>